<feature type="region of interest" description="Disordered" evidence="1">
    <location>
        <begin position="1"/>
        <end position="27"/>
    </location>
</feature>
<dbReference type="Proteomes" id="UP000093748">
    <property type="component" value="Unassembled WGS sequence"/>
</dbReference>
<feature type="region of interest" description="Disordered" evidence="1">
    <location>
        <begin position="117"/>
        <end position="138"/>
    </location>
</feature>
<sequence length="138" mass="15243">MAALTAEVGSAQPRPWGWQRSTENKRSRKATLAKGDVVILDNLAADKRLAAEKIIRARGAWLLFLRPYSPDLSPCKDGCRIGFGEQVTRHRTCADHSESLSGCLRLVTRSRLTGDLGADAERRRDGSDETPERKARGL</sequence>
<organism evidence="2 3">
    <name type="scientific">Rhizobium loti</name>
    <name type="common">Mesorhizobium loti</name>
    <dbReference type="NCBI Taxonomy" id="381"/>
    <lineage>
        <taxon>Bacteria</taxon>
        <taxon>Pseudomonadati</taxon>
        <taxon>Pseudomonadota</taxon>
        <taxon>Alphaproteobacteria</taxon>
        <taxon>Hyphomicrobiales</taxon>
        <taxon>Phyllobacteriaceae</taxon>
        <taxon>Mesorhizobium</taxon>
    </lineage>
</organism>
<dbReference type="RefSeq" id="WP_065000052.1">
    <property type="nucleotide sequence ID" value="NZ_LZTH01000001.1"/>
</dbReference>
<proteinExistence type="predicted"/>
<evidence type="ECO:0000256" key="1">
    <source>
        <dbReference type="SAM" id="MobiDB-lite"/>
    </source>
</evidence>
<gene>
    <name evidence="2" type="ORF">BAE39_09155</name>
</gene>
<evidence type="ECO:0008006" key="4">
    <source>
        <dbReference type="Google" id="ProtNLM"/>
    </source>
</evidence>
<protein>
    <recommendedName>
        <fullName evidence="4">Tc1-like transposase DDE domain-containing protein</fullName>
    </recommendedName>
</protein>
<feature type="compositionally biased region" description="Basic and acidic residues" evidence="1">
    <location>
        <begin position="119"/>
        <end position="138"/>
    </location>
</feature>
<evidence type="ECO:0000313" key="2">
    <source>
        <dbReference type="EMBL" id="OBP83598.1"/>
    </source>
</evidence>
<accession>A0A1A5IWK8</accession>
<name>A0A1A5IWK8_RHILI</name>
<comment type="caution">
    <text evidence="2">The sequence shown here is derived from an EMBL/GenBank/DDBJ whole genome shotgun (WGS) entry which is preliminary data.</text>
</comment>
<dbReference type="EMBL" id="LZTJ01000001">
    <property type="protein sequence ID" value="OBP83598.1"/>
    <property type="molecule type" value="Genomic_DNA"/>
</dbReference>
<dbReference type="OrthoDB" id="565387at2"/>
<evidence type="ECO:0000313" key="3">
    <source>
        <dbReference type="Proteomes" id="UP000093748"/>
    </source>
</evidence>
<dbReference type="AlphaFoldDB" id="A0A1A5IWK8"/>
<reference evidence="3" key="1">
    <citation type="submission" date="2016-06" db="EMBL/GenBank/DDBJ databases">
        <title>NZP2037 Pacbio-Illumina hybrid assembly.</title>
        <authorList>
            <person name="Ramsay J.P."/>
        </authorList>
    </citation>
    <scope>NUCLEOTIDE SEQUENCE [LARGE SCALE GENOMIC DNA]</scope>
    <source>
        <strain evidence="3">R7ANS::ICEMlSym2042</strain>
    </source>
</reference>